<gene>
    <name evidence="3" type="ORF">Sxan_23490</name>
</gene>
<proteinExistence type="predicted"/>
<dbReference type="Pfam" id="PF13560">
    <property type="entry name" value="HTH_31"/>
    <property type="match status" value="1"/>
</dbReference>
<dbReference type="AlphaFoldDB" id="A0A919GV76"/>
<evidence type="ECO:0000256" key="1">
    <source>
        <dbReference type="SAM" id="MobiDB-lite"/>
    </source>
</evidence>
<evidence type="ECO:0000256" key="2">
    <source>
        <dbReference type="SAM" id="Phobius"/>
    </source>
</evidence>
<dbReference type="Proteomes" id="UP000600026">
    <property type="component" value="Unassembled WGS sequence"/>
</dbReference>
<comment type="caution">
    <text evidence="3">The sequence shown here is derived from an EMBL/GenBank/DDBJ whole genome shotgun (WGS) entry which is preliminary data.</text>
</comment>
<feature type="compositionally biased region" description="Low complexity" evidence="1">
    <location>
        <begin position="86"/>
        <end position="102"/>
    </location>
</feature>
<reference evidence="3" key="1">
    <citation type="submission" date="2020-09" db="EMBL/GenBank/DDBJ databases">
        <title>Whole genome shotgun sequence of Streptomyces xanthophaeus NBRC 12829.</title>
        <authorList>
            <person name="Komaki H."/>
            <person name="Tamura T."/>
        </authorList>
    </citation>
    <scope>NUCLEOTIDE SEQUENCE</scope>
    <source>
        <strain evidence="3">NBRC 12829</strain>
    </source>
</reference>
<evidence type="ECO:0008006" key="5">
    <source>
        <dbReference type="Google" id="ProtNLM"/>
    </source>
</evidence>
<organism evidence="3 4">
    <name type="scientific">Streptomyces xanthophaeus</name>
    <dbReference type="NCBI Taxonomy" id="67385"/>
    <lineage>
        <taxon>Bacteria</taxon>
        <taxon>Bacillati</taxon>
        <taxon>Actinomycetota</taxon>
        <taxon>Actinomycetes</taxon>
        <taxon>Kitasatosporales</taxon>
        <taxon>Streptomycetaceae</taxon>
        <taxon>Streptomyces</taxon>
    </lineage>
</organism>
<dbReference type="Pfam" id="PF10901">
    <property type="entry name" value="DUF2690"/>
    <property type="match status" value="1"/>
</dbReference>
<dbReference type="InterPro" id="IPR021224">
    <property type="entry name" value="DUF2690"/>
</dbReference>
<dbReference type="CDD" id="cd00093">
    <property type="entry name" value="HTH_XRE"/>
    <property type="match status" value="1"/>
</dbReference>
<name>A0A919GV76_9ACTN</name>
<evidence type="ECO:0000313" key="4">
    <source>
        <dbReference type="Proteomes" id="UP000600026"/>
    </source>
</evidence>
<accession>A0A919GV76</accession>
<dbReference type="SUPFAM" id="SSF47413">
    <property type="entry name" value="lambda repressor-like DNA-binding domains"/>
    <property type="match status" value="1"/>
</dbReference>
<sequence>MTLPAECRHLAAELSGLRRRTGLSLVDLGRRTPYSKSSWERYLNGKQPPPRQAVEVLCAVADEHPGRLLALWELADNAWSGRAVPASPAGPVAGPVAGPPIAERTPAPLPVPGPGTRRRRRVVLAASVLGGIVVLMVTAGLLLPQGSGPRHAEGAGTKEAPIRNPGCAATSCAGKDPVRMGCGGAGMVTSLRTDTGPGTRQLELRYGELCQAVWVRASGLQPGDRVEVFVPGVPEPQELWVSHVDLGKYVATPMVPVPQGTAGTRSCITPGNPAGADRICFG</sequence>
<dbReference type="InterPro" id="IPR001387">
    <property type="entry name" value="Cro/C1-type_HTH"/>
</dbReference>
<feature type="region of interest" description="Disordered" evidence="1">
    <location>
        <begin position="86"/>
        <end position="114"/>
    </location>
</feature>
<dbReference type="GO" id="GO:0003677">
    <property type="term" value="F:DNA binding"/>
    <property type="evidence" value="ECO:0007669"/>
    <property type="project" value="InterPro"/>
</dbReference>
<dbReference type="InterPro" id="IPR010982">
    <property type="entry name" value="Lambda_DNA-bd_dom_sf"/>
</dbReference>
<dbReference type="EMBL" id="BNEE01000006">
    <property type="protein sequence ID" value="GHI84985.1"/>
    <property type="molecule type" value="Genomic_DNA"/>
</dbReference>
<feature type="transmembrane region" description="Helical" evidence="2">
    <location>
        <begin position="122"/>
        <end position="143"/>
    </location>
</feature>
<protein>
    <recommendedName>
        <fullName evidence="5">HTH cro/C1-type domain-containing protein</fullName>
    </recommendedName>
</protein>
<keyword evidence="2" id="KW-0472">Membrane</keyword>
<keyword evidence="4" id="KW-1185">Reference proteome</keyword>
<dbReference type="Gene3D" id="1.10.260.40">
    <property type="entry name" value="lambda repressor-like DNA-binding domains"/>
    <property type="match status" value="1"/>
</dbReference>
<dbReference type="RefSeq" id="WP_051901863.1">
    <property type="nucleotide sequence ID" value="NZ_BNEE01000006.1"/>
</dbReference>
<evidence type="ECO:0000313" key="3">
    <source>
        <dbReference type="EMBL" id="GHI84985.1"/>
    </source>
</evidence>
<keyword evidence="2" id="KW-0812">Transmembrane</keyword>
<keyword evidence="2" id="KW-1133">Transmembrane helix</keyword>